<sequence>MALTPPLVLALFALGCILLWLPVAIPQLLRIGWRPGRPLAFSGKLQLILSLYLVIALVLWATSAWLGVPCGRWGLRGGLAGWGQLAAGLGLGALGLAILFAVEMRAGWLRLQPVRLSSGALFAPLAVGLFVGAVEEVLFRGFVYETLLPYGPGWAAVMSSLIFAALHLIWQLDDWQGAARELPGLFAMGLVLVLARLLSGGSIHLAWGLHAGWVWGITLIDTHTLAVATGKTATWVTGFGGKPLAGAMGLAFLGATALVLWGLGQPPG</sequence>
<reference evidence="3 4" key="1">
    <citation type="journal article" date="2021" name="Genome Biol. Evol.">
        <title>Complete Genome Sequencing of a Novel Gloeobacter Species from a Waterfall Cave in Mexico.</title>
        <authorList>
            <person name="Saw J.H."/>
            <person name="Cardona T."/>
            <person name="Montejano G."/>
        </authorList>
    </citation>
    <scope>NUCLEOTIDE SEQUENCE [LARGE SCALE GENOMIC DNA]</scope>
    <source>
        <strain evidence="3">MG652769</strain>
    </source>
</reference>
<protein>
    <submittedName>
        <fullName evidence="3">CPBP family intramembrane metalloprotease</fullName>
    </submittedName>
</protein>
<keyword evidence="3" id="KW-0645">Protease</keyword>
<keyword evidence="1" id="KW-0472">Membrane</keyword>
<dbReference type="InterPro" id="IPR003675">
    <property type="entry name" value="Rce1/LyrA-like_dom"/>
</dbReference>
<proteinExistence type="predicted"/>
<feature type="transmembrane region" description="Helical" evidence="1">
    <location>
        <begin position="114"/>
        <end position="134"/>
    </location>
</feature>
<keyword evidence="1" id="KW-0812">Transmembrane</keyword>
<organism evidence="3 4">
    <name type="scientific">Gloeobacter morelensis MG652769</name>
    <dbReference type="NCBI Taxonomy" id="2781736"/>
    <lineage>
        <taxon>Bacteria</taxon>
        <taxon>Bacillati</taxon>
        <taxon>Cyanobacteriota</taxon>
        <taxon>Cyanophyceae</taxon>
        <taxon>Gloeobacterales</taxon>
        <taxon>Gloeobacteraceae</taxon>
        <taxon>Gloeobacter</taxon>
        <taxon>Gloeobacter morelensis</taxon>
    </lineage>
</organism>
<keyword evidence="4" id="KW-1185">Reference proteome</keyword>
<evidence type="ECO:0000313" key="3">
    <source>
        <dbReference type="EMBL" id="UFP94244.1"/>
    </source>
</evidence>
<keyword evidence="3" id="KW-0482">Metalloprotease</keyword>
<feature type="transmembrane region" description="Helical" evidence="1">
    <location>
        <begin position="184"/>
        <end position="207"/>
    </location>
</feature>
<dbReference type="Pfam" id="PF02517">
    <property type="entry name" value="Rce1-like"/>
    <property type="match status" value="1"/>
</dbReference>
<dbReference type="GO" id="GO:0008237">
    <property type="term" value="F:metallopeptidase activity"/>
    <property type="evidence" value="ECO:0007669"/>
    <property type="project" value="UniProtKB-KW"/>
</dbReference>
<evidence type="ECO:0000259" key="2">
    <source>
        <dbReference type="Pfam" id="PF02517"/>
    </source>
</evidence>
<gene>
    <name evidence="3" type="ORF">ISF26_21215</name>
</gene>
<feature type="transmembrane region" description="Helical" evidence="1">
    <location>
        <begin position="80"/>
        <end position="102"/>
    </location>
</feature>
<evidence type="ECO:0000256" key="1">
    <source>
        <dbReference type="SAM" id="Phobius"/>
    </source>
</evidence>
<dbReference type="Proteomes" id="UP001054846">
    <property type="component" value="Chromosome"/>
</dbReference>
<feature type="transmembrane region" description="Helical" evidence="1">
    <location>
        <begin position="154"/>
        <end position="172"/>
    </location>
</feature>
<keyword evidence="1" id="KW-1133">Transmembrane helix</keyword>
<accession>A0ABY3PKU9</accession>
<feature type="transmembrane region" description="Helical" evidence="1">
    <location>
        <begin position="244"/>
        <end position="263"/>
    </location>
</feature>
<dbReference type="EMBL" id="CP063845">
    <property type="protein sequence ID" value="UFP94244.1"/>
    <property type="molecule type" value="Genomic_DNA"/>
</dbReference>
<dbReference type="RefSeq" id="WP_230841302.1">
    <property type="nucleotide sequence ID" value="NZ_CP063845.1"/>
</dbReference>
<feature type="transmembrane region" description="Helical" evidence="1">
    <location>
        <begin position="6"/>
        <end position="26"/>
    </location>
</feature>
<feature type="transmembrane region" description="Helical" evidence="1">
    <location>
        <begin position="47"/>
        <end position="68"/>
    </location>
</feature>
<keyword evidence="3" id="KW-0378">Hydrolase</keyword>
<name>A0ABY3PKU9_9CYAN</name>
<evidence type="ECO:0000313" key="4">
    <source>
        <dbReference type="Proteomes" id="UP001054846"/>
    </source>
</evidence>
<feature type="domain" description="CAAX prenyl protease 2/Lysostaphin resistance protein A-like" evidence="2">
    <location>
        <begin position="120"/>
        <end position="214"/>
    </location>
</feature>